<evidence type="ECO:0000256" key="4">
    <source>
        <dbReference type="ARBA" id="ARBA00022490"/>
    </source>
</evidence>
<protein>
    <recommendedName>
        <fullName evidence="3">Ferric uptake regulation protein</fullName>
    </recommendedName>
</protein>
<dbReference type="GO" id="GO:0000976">
    <property type="term" value="F:transcription cis-regulatory region binding"/>
    <property type="evidence" value="ECO:0007669"/>
    <property type="project" value="TreeGrafter"/>
</dbReference>
<dbReference type="InterPro" id="IPR036390">
    <property type="entry name" value="WH_DNA-bd_sf"/>
</dbReference>
<keyword evidence="5" id="KW-0678">Repressor</keyword>
<dbReference type="Pfam" id="PF01475">
    <property type="entry name" value="FUR"/>
    <property type="match status" value="1"/>
</dbReference>
<dbReference type="GO" id="GO:0008270">
    <property type="term" value="F:zinc ion binding"/>
    <property type="evidence" value="ECO:0007669"/>
    <property type="project" value="TreeGrafter"/>
</dbReference>
<dbReference type="InterPro" id="IPR036388">
    <property type="entry name" value="WH-like_DNA-bd_sf"/>
</dbReference>
<feature type="binding site" evidence="11">
    <location>
        <position position="92"/>
    </location>
    <ligand>
        <name>Zn(2+)</name>
        <dbReference type="ChEBI" id="CHEBI:29105"/>
    </ligand>
</feature>
<dbReference type="GO" id="GO:1900376">
    <property type="term" value="P:regulation of secondary metabolite biosynthetic process"/>
    <property type="evidence" value="ECO:0007669"/>
    <property type="project" value="TreeGrafter"/>
</dbReference>
<evidence type="ECO:0000256" key="9">
    <source>
        <dbReference type="ARBA" id="ARBA00023125"/>
    </source>
</evidence>
<gene>
    <name evidence="12" type="ORF">IAA73_08995</name>
</gene>
<feature type="binding site" evidence="11">
    <location>
        <position position="130"/>
    </location>
    <ligand>
        <name>Zn(2+)</name>
        <dbReference type="ChEBI" id="CHEBI:29105"/>
    </ligand>
</feature>
<dbReference type="Gene3D" id="3.30.1490.190">
    <property type="match status" value="1"/>
</dbReference>
<proteinExistence type="inferred from homology"/>
<keyword evidence="6 11" id="KW-0479">Metal-binding</keyword>
<dbReference type="PANTHER" id="PTHR33202:SF8">
    <property type="entry name" value="PEROXIDE-RESPONSIVE REPRESSOR PERR"/>
    <property type="match status" value="1"/>
</dbReference>
<evidence type="ECO:0000256" key="6">
    <source>
        <dbReference type="ARBA" id="ARBA00022723"/>
    </source>
</evidence>
<dbReference type="AlphaFoldDB" id="A0A9D9HV66"/>
<evidence type="ECO:0000256" key="3">
    <source>
        <dbReference type="ARBA" id="ARBA00020910"/>
    </source>
</evidence>
<dbReference type="FunFam" id="1.10.10.10:FF:000007">
    <property type="entry name" value="Ferric uptake regulation protein"/>
    <property type="match status" value="1"/>
</dbReference>
<dbReference type="InterPro" id="IPR002481">
    <property type="entry name" value="FUR"/>
</dbReference>
<evidence type="ECO:0000256" key="2">
    <source>
        <dbReference type="ARBA" id="ARBA00007957"/>
    </source>
</evidence>
<dbReference type="SUPFAM" id="SSF46785">
    <property type="entry name" value="Winged helix' DNA-binding domain"/>
    <property type="match status" value="1"/>
</dbReference>
<sequence length="135" mass="15387">MRQVAITQLQQAGLRPSIQRVAILEYINQHYTHPTIEEIYDALSKKIPTLSKTTVYNTLRSLSEAGLALCLTLDGKHVHYDGTVRPHAHCICSRCGHIEDVFIDNDMFWKLPQLPKMKVNQVEVSYFGLCDNCTK</sequence>
<dbReference type="EMBL" id="JADIMG010000084">
    <property type="protein sequence ID" value="MBO8460453.1"/>
    <property type="molecule type" value="Genomic_DNA"/>
</dbReference>
<keyword evidence="4" id="KW-0963">Cytoplasm</keyword>
<comment type="cofactor">
    <cofactor evidence="11">
        <name>Zn(2+)</name>
        <dbReference type="ChEBI" id="CHEBI:29105"/>
    </cofactor>
    <text evidence="11">Binds 1 zinc ion per subunit.</text>
</comment>
<dbReference type="Proteomes" id="UP000823641">
    <property type="component" value="Unassembled WGS sequence"/>
</dbReference>
<dbReference type="CDD" id="cd07153">
    <property type="entry name" value="Fur_like"/>
    <property type="match status" value="1"/>
</dbReference>
<reference evidence="12" key="1">
    <citation type="submission" date="2020-10" db="EMBL/GenBank/DDBJ databases">
        <authorList>
            <person name="Gilroy R."/>
        </authorList>
    </citation>
    <scope>NUCLEOTIDE SEQUENCE</scope>
    <source>
        <strain evidence="12">G3-3990</strain>
    </source>
</reference>
<keyword evidence="9" id="KW-0238">DNA-binding</keyword>
<evidence type="ECO:0000256" key="5">
    <source>
        <dbReference type="ARBA" id="ARBA00022491"/>
    </source>
</evidence>
<feature type="binding site" evidence="11">
    <location>
        <position position="95"/>
    </location>
    <ligand>
        <name>Zn(2+)</name>
        <dbReference type="ChEBI" id="CHEBI:29105"/>
    </ligand>
</feature>
<evidence type="ECO:0000256" key="11">
    <source>
        <dbReference type="PIRSR" id="PIRSR602481-1"/>
    </source>
</evidence>
<evidence type="ECO:0000313" key="13">
    <source>
        <dbReference type="Proteomes" id="UP000823641"/>
    </source>
</evidence>
<evidence type="ECO:0000256" key="10">
    <source>
        <dbReference type="ARBA" id="ARBA00023163"/>
    </source>
</evidence>
<name>A0A9D9HV66_9BACT</name>
<keyword evidence="8" id="KW-0805">Transcription regulation</keyword>
<keyword evidence="10" id="KW-0804">Transcription</keyword>
<dbReference type="InterPro" id="IPR043135">
    <property type="entry name" value="Fur_C"/>
</dbReference>
<comment type="subcellular location">
    <subcellularLocation>
        <location evidence="1">Cytoplasm</location>
    </subcellularLocation>
</comment>
<dbReference type="Gene3D" id="1.10.10.10">
    <property type="entry name" value="Winged helix-like DNA-binding domain superfamily/Winged helix DNA-binding domain"/>
    <property type="match status" value="1"/>
</dbReference>
<comment type="similarity">
    <text evidence="2">Belongs to the Fur family.</text>
</comment>
<evidence type="ECO:0000256" key="8">
    <source>
        <dbReference type="ARBA" id="ARBA00023015"/>
    </source>
</evidence>
<dbReference type="GO" id="GO:0005737">
    <property type="term" value="C:cytoplasm"/>
    <property type="evidence" value="ECO:0007669"/>
    <property type="project" value="UniProtKB-SubCell"/>
</dbReference>
<keyword evidence="7 11" id="KW-0862">Zinc</keyword>
<organism evidence="12 13">
    <name type="scientific">Candidatus Gallipaludibacter merdavium</name>
    <dbReference type="NCBI Taxonomy" id="2840839"/>
    <lineage>
        <taxon>Bacteria</taxon>
        <taxon>Pseudomonadati</taxon>
        <taxon>Bacteroidota</taxon>
        <taxon>Bacteroidia</taxon>
        <taxon>Bacteroidales</taxon>
        <taxon>Candidatus Gallipaludibacter</taxon>
    </lineage>
</organism>
<evidence type="ECO:0000256" key="7">
    <source>
        <dbReference type="ARBA" id="ARBA00022833"/>
    </source>
</evidence>
<evidence type="ECO:0000256" key="1">
    <source>
        <dbReference type="ARBA" id="ARBA00004496"/>
    </source>
</evidence>
<evidence type="ECO:0000313" key="12">
    <source>
        <dbReference type="EMBL" id="MBO8460453.1"/>
    </source>
</evidence>
<dbReference type="GO" id="GO:0045892">
    <property type="term" value="P:negative regulation of DNA-templated transcription"/>
    <property type="evidence" value="ECO:0007669"/>
    <property type="project" value="TreeGrafter"/>
</dbReference>
<accession>A0A9D9HV66</accession>
<reference evidence="12" key="2">
    <citation type="journal article" date="2021" name="PeerJ">
        <title>Extensive microbial diversity within the chicken gut microbiome revealed by metagenomics and culture.</title>
        <authorList>
            <person name="Gilroy R."/>
            <person name="Ravi A."/>
            <person name="Getino M."/>
            <person name="Pursley I."/>
            <person name="Horton D.L."/>
            <person name="Alikhan N.F."/>
            <person name="Baker D."/>
            <person name="Gharbi K."/>
            <person name="Hall N."/>
            <person name="Watson M."/>
            <person name="Adriaenssens E.M."/>
            <person name="Foster-Nyarko E."/>
            <person name="Jarju S."/>
            <person name="Secka A."/>
            <person name="Antonio M."/>
            <person name="Oren A."/>
            <person name="Chaudhuri R.R."/>
            <person name="La Ragione R."/>
            <person name="Hildebrand F."/>
            <person name="Pallen M.J."/>
        </authorList>
    </citation>
    <scope>NUCLEOTIDE SEQUENCE</scope>
    <source>
        <strain evidence="12">G3-3990</strain>
    </source>
</reference>
<feature type="binding site" evidence="11">
    <location>
        <position position="133"/>
    </location>
    <ligand>
        <name>Zn(2+)</name>
        <dbReference type="ChEBI" id="CHEBI:29105"/>
    </ligand>
</feature>
<comment type="caution">
    <text evidence="12">The sequence shown here is derived from an EMBL/GenBank/DDBJ whole genome shotgun (WGS) entry which is preliminary data.</text>
</comment>
<dbReference type="PANTHER" id="PTHR33202">
    <property type="entry name" value="ZINC UPTAKE REGULATION PROTEIN"/>
    <property type="match status" value="1"/>
</dbReference>
<dbReference type="GO" id="GO:0003700">
    <property type="term" value="F:DNA-binding transcription factor activity"/>
    <property type="evidence" value="ECO:0007669"/>
    <property type="project" value="InterPro"/>
</dbReference>